<feature type="region of interest" description="Disordered" evidence="1">
    <location>
        <begin position="1"/>
        <end position="25"/>
    </location>
</feature>
<dbReference type="Proteomes" id="UP000624244">
    <property type="component" value="Unassembled WGS sequence"/>
</dbReference>
<evidence type="ECO:0000313" key="2">
    <source>
        <dbReference type="EMBL" id="KAF5848083.1"/>
    </source>
</evidence>
<protein>
    <submittedName>
        <fullName evidence="2">Uncharacterized protein</fullName>
    </submittedName>
</protein>
<name>A0A8H5ZHT7_COCSA</name>
<gene>
    <name evidence="2" type="ORF">GGP41_009335</name>
</gene>
<feature type="compositionally biased region" description="Basic residues" evidence="1">
    <location>
        <begin position="87"/>
        <end position="97"/>
    </location>
</feature>
<dbReference type="EMBL" id="WNKQ01000012">
    <property type="protein sequence ID" value="KAF5848083.1"/>
    <property type="molecule type" value="Genomic_DNA"/>
</dbReference>
<dbReference type="AlphaFoldDB" id="A0A8H5ZHT7"/>
<proteinExistence type="predicted"/>
<evidence type="ECO:0000256" key="1">
    <source>
        <dbReference type="SAM" id="MobiDB-lite"/>
    </source>
</evidence>
<feature type="compositionally biased region" description="Acidic residues" evidence="1">
    <location>
        <begin position="45"/>
        <end position="58"/>
    </location>
</feature>
<feature type="region of interest" description="Disordered" evidence="1">
    <location>
        <begin position="38"/>
        <end position="135"/>
    </location>
</feature>
<feature type="compositionally biased region" description="Polar residues" evidence="1">
    <location>
        <begin position="1"/>
        <end position="12"/>
    </location>
</feature>
<feature type="compositionally biased region" description="Basic and acidic residues" evidence="1">
    <location>
        <begin position="77"/>
        <end position="86"/>
    </location>
</feature>
<sequence>MPKSNATRSISSSKKKFWPGPSGLKRICSRDIHAELEELIKASTEEDGDSEEPENTEDNEAKKYRRRQGQFSPLYEPEIRNENEGRRKCRTRRNRRVSKPEEEQRVYSRAAGHELEKDTRKALNHELKPKNDSDI</sequence>
<organism evidence="2 3">
    <name type="scientific">Cochliobolus sativus</name>
    <name type="common">Common root rot and spot blotch fungus</name>
    <name type="synonym">Bipolaris sorokiniana</name>
    <dbReference type="NCBI Taxonomy" id="45130"/>
    <lineage>
        <taxon>Eukaryota</taxon>
        <taxon>Fungi</taxon>
        <taxon>Dikarya</taxon>
        <taxon>Ascomycota</taxon>
        <taxon>Pezizomycotina</taxon>
        <taxon>Dothideomycetes</taxon>
        <taxon>Pleosporomycetidae</taxon>
        <taxon>Pleosporales</taxon>
        <taxon>Pleosporineae</taxon>
        <taxon>Pleosporaceae</taxon>
        <taxon>Bipolaris</taxon>
    </lineage>
</organism>
<reference evidence="2" key="1">
    <citation type="submission" date="2019-11" db="EMBL/GenBank/DDBJ databases">
        <title>Bipolaris sorokiniana Genome sequencing.</title>
        <authorList>
            <person name="Wang H."/>
        </authorList>
    </citation>
    <scope>NUCLEOTIDE SEQUENCE</scope>
</reference>
<evidence type="ECO:0000313" key="3">
    <source>
        <dbReference type="Proteomes" id="UP000624244"/>
    </source>
</evidence>
<comment type="caution">
    <text evidence="2">The sequence shown here is derived from an EMBL/GenBank/DDBJ whole genome shotgun (WGS) entry which is preliminary data.</text>
</comment>
<feature type="compositionally biased region" description="Basic and acidic residues" evidence="1">
    <location>
        <begin position="98"/>
        <end position="135"/>
    </location>
</feature>
<accession>A0A8H5ZHT7</accession>